<dbReference type="SUPFAM" id="SSF109604">
    <property type="entry name" value="HD-domain/PDEase-like"/>
    <property type="match status" value="1"/>
</dbReference>
<dbReference type="PANTHER" id="PTHR38659:SF1">
    <property type="entry name" value="METAL DEPENDENT PHOSPHOHYDROLASE"/>
    <property type="match status" value="1"/>
</dbReference>
<reference evidence="2 6" key="3">
    <citation type="submission" date="2018-04" db="EMBL/GenBank/DDBJ databases">
        <title>Subsurface microbial communities from deep shales in Ohio and West Virginia, USA.</title>
        <authorList>
            <person name="Wrighton K."/>
        </authorList>
    </citation>
    <scope>NUCLEOTIDE SEQUENCE [LARGE SCALE GENOMIC DNA]</scope>
    <source>
        <strain evidence="2 6">MSL28</strain>
    </source>
</reference>
<dbReference type="NCBIfam" id="TIGR00277">
    <property type="entry name" value="HDIG"/>
    <property type="match status" value="1"/>
</dbReference>
<dbReference type="PANTHER" id="PTHR38659">
    <property type="entry name" value="METAL-DEPENDENT PHOSPHOHYDROLASE"/>
    <property type="match status" value="1"/>
</dbReference>
<dbReference type="EMBL" id="QICM01000018">
    <property type="protein sequence ID" value="PXV64328.1"/>
    <property type="molecule type" value="Genomic_DNA"/>
</dbReference>
<dbReference type="CDD" id="cd00077">
    <property type="entry name" value="HDc"/>
    <property type="match status" value="1"/>
</dbReference>
<evidence type="ECO:0000313" key="3">
    <source>
        <dbReference type="EMBL" id="SDC94123.1"/>
    </source>
</evidence>
<dbReference type="InterPro" id="IPR003607">
    <property type="entry name" value="HD/PDEase_dom"/>
</dbReference>
<dbReference type="EMBL" id="FNEH01000020">
    <property type="protein sequence ID" value="SDI93261.1"/>
    <property type="molecule type" value="Genomic_DNA"/>
</dbReference>
<organism evidence="3 7">
    <name type="scientific">Halanaerobium congolense</name>
    <dbReference type="NCBI Taxonomy" id="54121"/>
    <lineage>
        <taxon>Bacteria</taxon>
        <taxon>Bacillati</taxon>
        <taxon>Bacillota</taxon>
        <taxon>Clostridia</taxon>
        <taxon>Halanaerobiales</taxon>
        <taxon>Halanaerobiaceae</taxon>
        <taxon>Halanaerobium</taxon>
    </lineage>
</organism>
<accession>A0A1G6QP71</accession>
<dbReference type="EMBL" id="FMYT01000019">
    <property type="protein sequence ID" value="SDC94123.1"/>
    <property type="molecule type" value="Genomic_DNA"/>
</dbReference>
<dbReference type="Gene3D" id="1.10.3210.10">
    <property type="entry name" value="Hypothetical protein af1432"/>
    <property type="match status" value="1"/>
</dbReference>
<dbReference type="SMART" id="SM00471">
    <property type="entry name" value="HDc"/>
    <property type="match status" value="1"/>
</dbReference>
<dbReference type="Pfam" id="PF01966">
    <property type="entry name" value="HD"/>
    <property type="match status" value="1"/>
</dbReference>
<evidence type="ECO:0000313" key="6">
    <source>
        <dbReference type="Proteomes" id="UP000247389"/>
    </source>
</evidence>
<gene>
    <name evidence="2" type="ORF">C8C78_11820</name>
    <name evidence="3" type="ORF">SAMN04488597_11920</name>
    <name evidence="4" type="ORF">SAMN04515654_12032</name>
</gene>
<reference evidence="3 7" key="2">
    <citation type="submission" date="2016-10" db="EMBL/GenBank/DDBJ databases">
        <authorList>
            <person name="Varghese N."/>
            <person name="Submissions S."/>
        </authorList>
    </citation>
    <scope>NUCLEOTIDE SEQUENCE [LARGE SCALE GENOMIC DNA]</scope>
    <source>
        <strain evidence="3 7">WG10</strain>
    </source>
</reference>
<dbReference type="STRING" id="54121.SAMN04515653_12019"/>
<name>A0A1G6QP71_9FIRM</name>
<evidence type="ECO:0000313" key="2">
    <source>
        <dbReference type="EMBL" id="PXV64328.1"/>
    </source>
</evidence>
<dbReference type="RefSeq" id="WP_073159631.1">
    <property type="nucleotide sequence ID" value="NZ_FMYT01000019.1"/>
</dbReference>
<dbReference type="Proteomes" id="UP000247389">
    <property type="component" value="Unassembled WGS sequence"/>
</dbReference>
<protein>
    <submittedName>
        <fullName evidence="3">HD domain-containing protein</fullName>
    </submittedName>
</protein>
<proteinExistence type="predicted"/>
<dbReference type="AlphaFoldDB" id="A0A1G6QP71"/>
<dbReference type="OrthoDB" id="9801160at2"/>
<dbReference type="Proteomes" id="UP000324896">
    <property type="component" value="Unassembled WGS sequence"/>
</dbReference>
<feature type="domain" description="HD/PDEase" evidence="1">
    <location>
        <begin position="15"/>
        <end position="123"/>
    </location>
</feature>
<dbReference type="Proteomes" id="UP000198945">
    <property type="component" value="Unassembled WGS sequence"/>
</dbReference>
<evidence type="ECO:0000313" key="4">
    <source>
        <dbReference type="EMBL" id="SDI93261.1"/>
    </source>
</evidence>
<evidence type="ECO:0000259" key="1">
    <source>
        <dbReference type="SMART" id="SM00471"/>
    </source>
</evidence>
<evidence type="ECO:0000313" key="5">
    <source>
        <dbReference type="Proteomes" id="UP000198945"/>
    </source>
</evidence>
<reference evidence="4 5" key="1">
    <citation type="submission" date="2016-10" db="EMBL/GenBank/DDBJ databases">
        <authorList>
            <person name="de Groot N.N."/>
        </authorList>
    </citation>
    <scope>NUCLEOTIDE SEQUENCE [LARGE SCALE GENOMIC DNA]</scope>
    <source>
        <strain evidence="4 5">WG7</strain>
    </source>
</reference>
<dbReference type="InterPro" id="IPR006674">
    <property type="entry name" value="HD_domain"/>
</dbReference>
<sequence>MQRNEALELMEENIKQKNLRKHCLAVEAVMAELANYFDKDEHKWRLAGLLHDIDYEDTADQPEKHSQIGADMLSKMGMEAKIVDAVRAHNGMHELPRKTLMAKALYAADPLTGLIVASALIHPDKKLGSLDTEFVLNRYGDSSFAKGADRDVIASCKEMNLELKEFVDLSLSAMKGISDELGL</sequence>
<evidence type="ECO:0000313" key="7">
    <source>
        <dbReference type="Proteomes" id="UP000324896"/>
    </source>
</evidence>
<dbReference type="InterPro" id="IPR006675">
    <property type="entry name" value="HDIG_dom"/>
</dbReference>